<dbReference type="EMBL" id="FQZU01000057">
    <property type="protein sequence ID" value="SHL28243.1"/>
    <property type="molecule type" value="Genomic_DNA"/>
</dbReference>
<name>A0A1M6ZD22_9BACT</name>
<evidence type="ECO:0000256" key="1">
    <source>
        <dbReference type="SAM" id="MobiDB-lite"/>
    </source>
</evidence>
<keyword evidence="3" id="KW-1185">Reference proteome</keyword>
<accession>A0A1M6ZD22</accession>
<sequence>MGDHKDRPYGDKDHTDMGDLKDRPYAGAASTAQYRQEKGQAKGGIPAD</sequence>
<reference evidence="3" key="1">
    <citation type="submission" date="2016-11" db="EMBL/GenBank/DDBJ databases">
        <authorList>
            <person name="Varghese N."/>
            <person name="Submissions S."/>
        </authorList>
    </citation>
    <scope>NUCLEOTIDE SEQUENCE [LARGE SCALE GENOMIC DNA]</scope>
    <source>
        <strain evidence="3">DSM 16219</strain>
    </source>
</reference>
<dbReference type="RefSeq" id="WP_170868466.1">
    <property type="nucleotide sequence ID" value="NZ_FQZU01000057.1"/>
</dbReference>
<gene>
    <name evidence="2" type="ORF">SAMN02745216_04942</name>
</gene>
<proteinExistence type="predicted"/>
<feature type="compositionally biased region" description="Basic and acidic residues" evidence="1">
    <location>
        <begin position="1"/>
        <end position="24"/>
    </location>
</feature>
<dbReference type="Proteomes" id="UP000183994">
    <property type="component" value="Unassembled WGS sequence"/>
</dbReference>
<organism evidence="2 3">
    <name type="scientific">Desulfatibacillum alkenivorans DSM 16219</name>
    <dbReference type="NCBI Taxonomy" id="1121393"/>
    <lineage>
        <taxon>Bacteria</taxon>
        <taxon>Pseudomonadati</taxon>
        <taxon>Thermodesulfobacteriota</taxon>
        <taxon>Desulfobacteria</taxon>
        <taxon>Desulfobacterales</taxon>
        <taxon>Desulfatibacillaceae</taxon>
        <taxon>Desulfatibacillum</taxon>
    </lineage>
</organism>
<feature type="region of interest" description="Disordered" evidence="1">
    <location>
        <begin position="1"/>
        <end position="48"/>
    </location>
</feature>
<evidence type="ECO:0000313" key="3">
    <source>
        <dbReference type="Proteomes" id="UP000183994"/>
    </source>
</evidence>
<protein>
    <submittedName>
        <fullName evidence="2">Uncharacterized protein</fullName>
    </submittedName>
</protein>
<evidence type="ECO:0000313" key="2">
    <source>
        <dbReference type="EMBL" id="SHL28243.1"/>
    </source>
</evidence>
<dbReference type="AlphaFoldDB" id="A0A1M6ZD22"/>